<dbReference type="Pfam" id="PF20567">
    <property type="entry name" value="DUF6776"/>
    <property type="match status" value="1"/>
</dbReference>
<sequence length="234" mass="26175">MFGSSKRAVFKPSVYESSSSRRGKRMPRWLVILFTGIIMGAGGFWFLQTNYGPKRLSVEESNSLTNEISVLTQEKQRLQAELEKTTLDLDALKKSNSAQGNTLQSSQERIQQLTADLELIKKAIPADPSGNPLGIRAAEFDSAMGKLDYKLLIMKSDDAQPDYKAQLEFIVEGRYRNGKTGYAEIPPTDINITNFQQVGGSLTLPPTLTPRKVTIRVRSIDDQKTQANRTFNIR</sequence>
<keyword evidence="2" id="KW-0812">Transmembrane</keyword>
<dbReference type="EMBL" id="BMYS01000025">
    <property type="protein sequence ID" value="GGW95251.1"/>
    <property type="molecule type" value="Genomic_DNA"/>
</dbReference>
<keyword evidence="4" id="KW-1185">Reference proteome</keyword>
<feature type="transmembrane region" description="Helical" evidence="2">
    <location>
        <begin position="29"/>
        <end position="47"/>
    </location>
</feature>
<keyword evidence="1" id="KW-0175">Coiled coil</keyword>
<evidence type="ECO:0000256" key="1">
    <source>
        <dbReference type="SAM" id="Coils"/>
    </source>
</evidence>
<protein>
    <recommendedName>
        <fullName evidence="5">Inner membrane protein</fullName>
    </recommendedName>
</protein>
<dbReference type="Proteomes" id="UP000608345">
    <property type="component" value="Unassembled WGS sequence"/>
</dbReference>
<keyword evidence="2" id="KW-1133">Transmembrane helix</keyword>
<keyword evidence="2" id="KW-0472">Membrane</keyword>
<reference evidence="3" key="2">
    <citation type="submission" date="2020-09" db="EMBL/GenBank/DDBJ databases">
        <authorList>
            <person name="Sun Q."/>
            <person name="Kim S."/>
        </authorList>
    </citation>
    <scope>NUCLEOTIDE SEQUENCE</scope>
    <source>
        <strain evidence="3">KCTC 23732</strain>
    </source>
</reference>
<feature type="coiled-coil region" evidence="1">
    <location>
        <begin position="61"/>
        <end position="123"/>
    </location>
</feature>
<accession>A0A918N0R9</accession>
<gene>
    <name evidence="3" type="ORF">GCM10011450_26270</name>
</gene>
<evidence type="ECO:0000313" key="4">
    <source>
        <dbReference type="Proteomes" id="UP000608345"/>
    </source>
</evidence>
<dbReference type="AlphaFoldDB" id="A0A918N0R9"/>
<evidence type="ECO:0000313" key="3">
    <source>
        <dbReference type="EMBL" id="GGW95251.1"/>
    </source>
</evidence>
<evidence type="ECO:0008006" key="5">
    <source>
        <dbReference type="Google" id="ProtNLM"/>
    </source>
</evidence>
<organism evidence="3 4">
    <name type="scientific">Advenella faeciporci</name>
    <dbReference type="NCBI Taxonomy" id="797535"/>
    <lineage>
        <taxon>Bacteria</taxon>
        <taxon>Pseudomonadati</taxon>
        <taxon>Pseudomonadota</taxon>
        <taxon>Betaproteobacteria</taxon>
        <taxon>Burkholderiales</taxon>
        <taxon>Alcaligenaceae</taxon>
    </lineage>
</organism>
<dbReference type="InterPro" id="IPR046703">
    <property type="entry name" value="DUF6776"/>
</dbReference>
<evidence type="ECO:0000256" key="2">
    <source>
        <dbReference type="SAM" id="Phobius"/>
    </source>
</evidence>
<dbReference type="RefSeq" id="WP_189385960.1">
    <property type="nucleotide sequence ID" value="NZ_BAABFY010000043.1"/>
</dbReference>
<comment type="caution">
    <text evidence="3">The sequence shown here is derived from an EMBL/GenBank/DDBJ whole genome shotgun (WGS) entry which is preliminary data.</text>
</comment>
<proteinExistence type="predicted"/>
<name>A0A918N0R9_9BURK</name>
<reference evidence="3" key="1">
    <citation type="journal article" date="2014" name="Int. J. Syst. Evol. Microbiol.">
        <title>Complete genome sequence of Corynebacterium casei LMG S-19264T (=DSM 44701T), isolated from a smear-ripened cheese.</title>
        <authorList>
            <consortium name="US DOE Joint Genome Institute (JGI-PGF)"/>
            <person name="Walter F."/>
            <person name="Albersmeier A."/>
            <person name="Kalinowski J."/>
            <person name="Ruckert C."/>
        </authorList>
    </citation>
    <scope>NUCLEOTIDE SEQUENCE</scope>
    <source>
        <strain evidence="3">KCTC 23732</strain>
    </source>
</reference>